<reference evidence="1 2" key="1">
    <citation type="journal article" date="2023" name="BMC Biol.">
        <title>The compact genome of the sponge Oopsacas minuta (Hexactinellida) is lacking key metazoan core genes.</title>
        <authorList>
            <person name="Santini S."/>
            <person name="Schenkelaars Q."/>
            <person name="Jourda C."/>
            <person name="Duchesne M."/>
            <person name="Belahbib H."/>
            <person name="Rocher C."/>
            <person name="Selva M."/>
            <person name="Riesgo A."/>
            <person name="Vervoort M."/>
            <person name="Leys S.P."/>
            <person name="Kodjabachian L."/>
            <person name="Le Bivic A."/>
            <person name="Borchiellini C."/>
            <person name="Claverie J.M."/>
            <person name="Renard E."/>
        </authorList>
    </citation>
    <scope>NUCLEOTIDE SEQUENCE [LARGE SCALE GENOMIC DNA]</scope>
    <source>
        <strain evidence="1">SPO-2</strain>
    </source>
</reference>
<dbReference type="AlphaFoldDB" id="A0AAV7JVT3"/>
<evidence type="ECO:0000313" key="2">
    <source>
        <dbReference type="Proteomes" id="UP001165289"/>
    </source>
</evidence>
<accession>A0AAV7JVT3</accession>
<dbReference type="EMBL" id="JAKMXF010000296">
    <property type="protein sequence ID" value="KAI6652942.1"/>
    <property type="molecule type" value="Genomic_DNA"/>
</dbReference>
<gene>
    <name evidence="1" type="ORF">LOD99_4019</name>
</gene>
<name>A0AAV7JVT3_9METZ</name>
<dbReference type="Proteomes" id="UP001165289">
    <property type="component" value="Unassembled WGS sequence"/>
</dbReference>
<protein>
    <submittedName>
        <fullName evidence="1">Uncharacterized protein</fullName>
    </submittedName>
</protein>
<proteinExistence type="predicted"/>
<evidence type="ECO:0000313" key="1">
    <source>
        <dbReference type="EMBL" id="KAI6652942.1"/>
    </source>
</evidence>
<comment type="caution">
    <text evidence="1">The sequence shown here is derived from an EMBL/GenBank/DDBJ whole genome shotgun (WGS) entry which is preliminary data.</text>
</comment>
<keyword evidence="2" id="KW-1185">Reference proteome</keyword>
<sequence length="100" mass="11051">MDSIINSEVDSIAQESILLPKGLVNVTFHRTMIDGKMSVILSGAGGAHYQLCTANKSELTDLEIVRSVFPINKSITTAREIFSIVDQEDYRLLPSIQRQA</sequence>
<organism evidence="1 2">
    <name type="scientific">Oopsacas minuta</name>
    <dbReference type="NCBI Taxonomy" id="111878"/>
    <lineage>
        <taxon>Eukaryota</taxon>
        <taxon>Metazoa</taxon>
        <taxon>Porifera</taxon>
        <taxon>Hexactinellida</taxon>
        <taxon>Hexasterophora</taxon>
        <taxon>Lyssacinosida</taxon>
        <taxon>Leucopsacidae</taxon>
        <taxon>Oopsacas</taxon>
    </lineage>
</organism>